<feature type="transmembrane region" description="Helical" evidence="2">
    <location>
        <begin position="141"/>
        <end position="161"/>
    </location>
</feature>
<accession>A0ABW1NA36</accession>
<feature type="compositionally biased region" description="Basic and acidic residues" evidence="1">
    <location>
        <begin position="213"/>
        <end position="224"/>
    </location>
</feature>
<protein>
    <submittedName>
        <fullName evidence="3">DUF2637 domain-containing protein</fullName>
    </submittedName>
</protein>
<evidence type="ECO:0000256" key="2">
    <source>
        <dbReference type="SAM" id="Phobius"/>
    </source>
</evidence>
<feature type="region of interest" description="Disordered" evidence="1">
    <location>
        <begin position="1"/>
        <end position="28"/>
    </location>
</feature>
<comment type="caution">
    <text evidence="3">The sequence shown here is derived from an EMBL/GenBank/DDBJ whole genome shotgun (WGS) entry which is preliminary data.</text>
</comment>
<keyword evidence="2" id="KW-1133">Transmembrane helix</keyword>
<keyword evidence="2" id="KW-0812">Transmembrane</keyword>
<dbReference type="RefSeq" id="WP_380746996.1">
    <property type="nucleotide sequence ID" value="NZ_JBHSRF010000003.1"/>
</dbReference>
<feature type="transmembrane region" description="Helical" evidence="2">
    <location>
        <begin position="41"/>
        <end position="62"/>
    </location>
</feature>
<evidence type="ECO:0000313" key="4">
    <source>
        <dbReference type="Proteomes" id="UP001596137"/>
    </source>
</evidence>
<feature type="transmembrane region" description="Helical" evidence="2">
    <location>
        <begin position="82"/>
        <end position="100"/>
    </location>
</feature>
<reference evidence="4" key="1">
    <citation type="journal article" date="2019" name="Int. J. Syst. Evol. Microbiol.">
        <title>The Global Catalogue of Microorganisms (GCM) 10K type strain sequencing project: providing services to taxonomists for standard genome sequencing and annotation.</title>
        <authorList>
            <consortium name="The Broad Institute Genomics Platform"/>
            <consortium name="The Broad Institute Genome Sequencing Center for Infectious Disease"/>
            <person name="Wu L."/>
            <person name="Ma J."/>
        </authorList>
    </citation>
    <scope>NUCLEOTIDE SEQUENCE [LARGE SCALE GENOMIC DNA]</scope>
    <source>
        <strain evidence="4">JCM 30346</strain>
    </source>
</reference>
<evidence type="ECO:0000313" key="3">
    <source>
        <dbReference type="EMBL" id="MFC6080220.1"/>
    </source>
</evidence>
<proteinExistence type="predicted"/>
<keyword evidence="4" id="KW-1185">Reference proteome</keyword>
<dbReference type="EMBL" id="JBHSRF010000003">
    <property type="protein sequence ID" value="MFC6080220.1"/>
    <property type="molecule type" value="Genomic_DNA"/>
</dbReference>
<organism evidence="3 4">
    <name type="scientific">Sphaerisporangium aureirubrum</name>
    <dbReference type="NCBI Taxonomy" id="1544736"/>
    <lineage>
        <taxon>Bacteria</taxon>
        <taxon>Bacillati</taxon>
        <taxon>Actinomycetota</taxon>
        <taxon>Actinomycetes</taxon>
        <taxon>Streptosporangiales</taxon>
        <taxon>Streptosporangiaceae</taxon>
        <taxon>Sphaerisporangium</taxon>
    </lineage>
</organism>
<evidence type="ECO:0000256" key="1">
    <source>
        <dbReference type="SAM" id="MobiDB-lite"/>
    </source>
</evidence>
<feature type="region of interest" description="Disordered" evidence="1">
    <location>
        <begin position="201"/>
        <end position="420"/>
    </location>
</feature>
<keyword evidence="2" id="KW-0472">Membrane</keyword>
<dbReference type="InterPro" id="IPR021235">
    <property type="entry name" value="DUF2637"/>
</dbReference>
<sequence length="420" mass="44018">MDVTPPLTAVPATRRPEPSPAPATAVPAPQPSRIALALRRLGTSVAVLAVAGLAGAACTLSFEPLRALAMTGGARGDLAYLYPAGFSALLAVALISVFLLRSRRWPARVQAGFVLAVLVVAAATANTVVATGATINPREAAVTVAVLPWALLVLGLWLLLLSVRAPQIADLGPGDEDLVPFGGDRTAPVAADPVIEVRDPVQAPPLEEPVTAQEREEAARHLPEAEPVVGPTPAPETPTVDQLPPPRDESPLVVDEPEWRDRAGKDETLVPEPRGGREPDLPLRWGDLMRPASGDVLVHPLPGVAEPEAGGGTQPYPAFTGDDEYDPGLYVERGDEADAGPATEEPVGVEVDTQPYPSLREDSARLPAGEQDPDPAHGAWVADPEEVASPQDAPRRPAYSEETAAPPSGRMRSTPLPPEE</sequence>
<dbReference type="Pfam" id="PF10935">
    <property type="entry name" value="DUF2637"/>
    <property type="match status" value="1"/>
</dbReference>
<dbReference type="Proteomes" id="UP001596137">
    <property type="component" value="Unassembled WGS sequence"/>
</dbReference>
<feature type="transmembrane region" description="Helical" evidence="2">
    <location>
        <begin position="112"/>
        <end position="135"/>
    </location>
</feature>
<feature type="compositionally biased region" description="Basic and acidic residues" evidence="1">
    <location>
        <begin position="257"/>
        <end position="281"/>
    </location>
</feature>
<gene>
    <name evidence="3" type="ORF">ACFP1K_03550</name>
</gene>
<name>A0ABW1NA36_9ACTN</name>